<dbReference type="InterPro" id="IPR007627">
    <property type="entry name" value="RNA_pol_sigma70_r2"/>
</dbReference>
<feature type="domain" description="RNA polymerase sigma-70 region 2" evidence="5">
    <location>
        <begin position="14"/>
        <end position="78"/>
    </location>
</feature>
<comment type="similarity">
    <text evidence="1">Belongs to the sigma-70 factor family. ECF subfamily.</text>
</comment>
<dbReference type="SUPFAM" id="SSF88659">
    <property type="entry name" value="Sigma3 and sigma4 domains of RNA polymerase sigma factors"/>
    <property type="match status" value="1"/>
</dbReference>
<evidence type="ECO:0000256" key="2">
    <source>
        <dbReference type="ARBA" id="ARBA00023015"/>
    </source>
</evidence>
<dbReference type="GeneID" id="89545136"/>
<dbReference type="InterPro" id="IPR036388">
    <property type="entry name" value="WH-like_DNA-bd_sf"/>
</dbReference>
<dbReference type="NCBIfam" id="NF007232">
    <property type="entry name" value="PRK09651.1"/>
    <property type="match status" value="1"/>
</dbReference>
<evidence type="ECO:0000256" key="4">
    <source>
        <dbReference type="ARBA" id="ARBA00023163"/>
    </source>
</evidence>
<evidence type="ECO:0000259" key="6">
    <source>
        <dbReference type="Pfam" id="PF08281"/>
    </source>
</evidence>
<dbReference type="SUPFAM" id="SSF88946">
    <property type="entry name" value="Sigma2 domain of RNA polymerase sigma factors"/>
    <property type="match status" value="1"/>
</dbReference>
<dbReference type="Gene3D" id="1.10.10.10">
    <property type="entry name" value="Winged helix-like DNA-binding domain superfamily/Winged helix DNA-binding domain"/>
    <property type="match status" value="1"/>
</dbReference>
<proteinExistence type="inferred from homology"/>
<dbReference type="EMBL" id="CP146072">
    <property type="protein sequence ID" value="WWR36812.1"/>
    <property type="molecule type" value="Genomic_DNA"/>
</dbReference>
<keyword evidence="3" id="KW-0731">Sigma factor</keyword>
<dbReference type="InterPro" id="IPR039425">
    <property type="entry name" value="RNA_pol_sigma-70-like"/>
</dbReference>
<accession>A0ABZ2H3Q7</accession>
<dbReference type="Pfam" id="PF04542">
    <property type="entry name" value="Sigma70_r2"/>
    <property type="match status" value="1"/>
</dbReference>
<name>A0ABZ2H3Q7_9PSED</name>
<evidence type="ECO:0000259" key="5">
    <source>
        <dbReference type="Pfam" id="PF04542"/>
    </source>
</evidence>
<dbReference type="NCBIfam" id="TIGR02937">
    <property type="entry name" value="sigma70-ECF"/>
    <property type="match status" value="1"/>
</dbReference>
<evidence type="ECO:0000313" key="7">
    <source>
        <dbReference type="EMBL" id="WWR36812.1"/>
    </source>
</evidence>
<evidence type="ECO:0000313" key="8">
    <source>
        <dbReference type="Proteomes" id="UP001369248"/>
    </source>
</evidence>
<dbReference type="CDD" id="cd06171">
    <property type="entry name" value="Sigma70_r4"/>
    <property type="match status" value="1"/>
</dbReference>
<evidence type="ECO:0000256" key="1">
    <source>
        <dbReference type="ARBA" id="ARBA00010641"/>
    </source>
</evidence>
<dbReference type="Proteomes" id="UP001369248">
    <property type="component" value="Chromosome"/>
</dbReference>
<sequence>MSDAQHTALFTAVYGEHHTWLQRWLYRRLGCPEVAADLAQDTFVRVLHKRALSEVEQPRAYLATIAHSLFVNLLRRRQLEQSYLEALAQLPQALMPSPEERLQLLQTLDALDIMLNGLPYKVRKSFLLCQLEGLTHRQIAEQLGVSQSSVRQYIARALLQCMTAVAQDRF</sequence>
<dbReference type="InterPro" id="IPR014284">
    <property type="entry name" value="RNA_pol_sigma-70_dom"/>
</dbReference>
<protein>
    <submittedName>
        <fullName evidence="7">Sigma-70 family RNA polymerase sigma factor</fullName>
    </submittedName>
</protein>
<dbReference type="InterPro" id="IPR013249">
    <property type="entry name" value="RNA_pol_sigma70_r4_t2"/>
</dbReference>
<keyword evidence="8" id="KW-1185">Reference proteome</keyword>
<dbReference type="InterPro" id="IPR013325">
    <property type="entry name" value="RNA_pol_sigma_r2"/>
</dbReference>
<keyword evidence="2" id="KW-0805">Transcription regulation</keyword>
<keyword evidence="4" id="KW-0804">Transcription</keyword>
<reference evidence="8" key="1">
    <citation type="submission" date="2024-02" db="EMBL/GenBank/DDBJ databases">
        <title>Exploring bacterial hosts of class 1 integrons in salad vegetable microbiomes with epicPCR.</title>
        <authorList>
            <person name="Qi Q."/>
            <person name="Ghaly T.M."/>
            <person name="Gillings M.R."/>
            <person name="Tetu S.G."/>
        </authorList>
    </citation>
    <scope>NUCLEOTIDE SEQUENCE [LARGE SCALE GENOMIC DNA]</scope>
    <source>
        <strain evidence="8">S2-2023-2</strain>
    </source>
</reference>
<organism evidence="7 8">
    <name type="scientific">Pseudomonas bubulae</name>
    <dbReference type="NCBI Taxonomy" id="2316085"/>
    <lineage>
        <taxon>Bacteria</taxon>
        <taxon>Pseudomonadati</taxon>
        <taxon>Pseudomonadota</taxon>
        <taxon>Gammaproteobacteria</taxon>
        <taxon>Pseudomonadales</taxon>
        <taxon>Pseudomonadaceae</taxon>
        <taxon>Pseudomonas</taxon>
    </lineage>
</organism>
<feature type="domain" description="RNA polymerase sigma factor 70 region 4 type 2" evidence="6">
    <location>
        <begin position="110"/>
        <end position="161"/>
    </location>
</feature>
<dbReference type="PANTHER" id="PTHR43133:SF63">
    <property type="entry name" value="RNA POLYMERASE SIGMA FACTOR FECI-RELATED"/>
    <property type="match status" value="1"/>
</dbReference>
<dbReference type="RefSeq" id="WP_338660184.1">
    <property type="nucleotide sequence ID" value="NZ_CP146072.1"/>
</dbReference>
<dbReference type="InterPro" id="IPR013324">
    <property type="entry name" value="RNA_pol_sigma_r3/r4-like"/>
</dbReference>
<gene>
    <name evidence="7" type="ORF">V6B39_17775</name>
</gene>
<dbReference type="Gene3D" id="1.10.1740.10">
    <property type="match status" value="1"/>
</dbReference>
<evidence type="ECO:0000256" key="3">
    <source>
        <dbReference type="ARBA" id="ARBA00023082"/>
    </source>
</evidence>
<dbReference type="Pfam" id="PF08281">
    <property type="entry name" value="Sigma70_r4_2"/>
    <property type="match status" value="1"/>
</dbReference>
<dbReference type="NCBIfam" id="NF009180">
    <property type="entry name" value="PRK12528.1"/>
    <property type="match status" value="1"/>
</dbReference>
<dbReference type="PANTHER" id="PTHR43133">
    <property type="entry name" value="RNA POLYMERASE ECF-TYPE SIGMA FACTO"/>
    <property type="match status" value="1"/>
</dbReference>